<accession>A0A6C0JUJ9</accession>
<evidence type="ECO:0000313" key="1">
    <source>
        <dbReference type="EMBL" id="QHU08486.1"/>
    </source>
</evidence>
<sequence length="326" mass="32887">MSCGNMSRTGYNAMRPTTCQGSCCRQNPSYFISTPPTLPNIQCDNQEGIFMVESWVGQPGVSGSSGISAVSLSLCDSLQFWTAGTMNVDVTPGSAQVSVDAQNIITGSGIPTSPPPTTKYPFLYRDNTTNNLWISDAGSWAQSGSTGPQGQVGATGPGPIGATGSTGPQGIQGIQGLIGVTGSTGPQGSTGAFSGVGALQVSNASVSVSGTPVNIITFNTVIGHAYNFRGMMFGDSSLGTNCTLGITGVARSSFYYSSQLNGPSNVLQVSNSSGAASTGATLSLAGSGFGTCLDVYFLASATTVSLLFTTSVASVNISTGGLFIST</sequence>
<protein>
    <submittedName>
        <fullName evidence="1">Uncharacterized protein</fullName>
    </submittedName>
</protein>
<reference evidence="1" key="1">
    <citation type="journal article" date="2020" name="Nature">
        <title>Giant virus diversity and host interactions through global metagenomics.</title>
        <authorList>
            <person name="Schulz F."/>
            <person name="Roux S."/>
            <person name="Paez-Espino D."/>
            <person name="Jungbluth S."/>
            <person name="Walsh D.A."/>
            <person name="Denef V.J."/>
            <person name="McMahon K.D."/>
            <person name="Konstantinidis K.T."/>
            <person name="Eloe-Fadrosh E.A."/>
            <person name="Kyrpides N.C."/>
            <person name="Woyke T."/>
        </authorList>
    </citation>
    <scope>NUCLEOTIDE SEQUENCE</scope>
    <source>
        <strain evidence="1">GVMAG-S-1062768-28</strain>
    </source>
</reference>
<dbReference type="EMBL" id="MN740697">
    <property type="protein sequence ID" value="QHU08486.1"/>
    <property type="molecule type" value="Genomic_DNA"/>
</dbReference>
<proteinExistence type="predicted"/>
<dbReference type="AlphaFoldDB" id="A0A6C0JUJ9"/>
<name>A0A6C0JUJ9_9ZZZZ</name>
<organism evidence="1">
    <name type="scientific">viral metagenome</name>
    <dbReference type="NCBI Taxonomy" id="1070528"/>
    <lineage>
        <taxon>unclassified sequences</taxon>
        <taxon>metagenomes</taxon>
        <taxon>organismal metagenomes</taxon>
    </lineage>
</organism>